<evidence type="ECO:0000256" key="13">
    <source>
        <dbReference type="PROSITE-ProRule" id="PRU01360"/>
    </source>
</evidence>
<protein>
    <submittedName>
        <fullName evidence="19">Ligand-gated channel protein</fullName>
    </submittedName>
</protein>
<feature type="signal peptide" evidence="16">
    <location>
        <begin position="1"/>
        <end position="22"/>
    </location>
</feature>
<evidence type="ECO:0000256" key="2">
    <source>
        <dbReference type="ARBA" id="ARBA00009810"/>
    </source>
</evidence>
<evidence type="ECO:0000256" key="14">
    <source>
        <dbReference type="PROSITE-ProRule" id="PRU10143"/>
    </source>
</evidence>
<evidence type="ECO:0000256" key="15">
    <source>
        <dbReference type="RuleBase" id="RU003357"/>
    </source>
</evidence>
<keyword evidence="10 13" id="KW-0472">Membrane</keyword>
<dbReference type="CDD" id="cd01347">
    <property type="entry name" value="ligand_gated_channel"/>
    <property type="match status" value="1"/>
</dbReference>
<evidence type="ECO:0000256" key="5">
    <source>
        <dbReference type="ARBA" id="ARBA00022496"/>
    </source>
</evidence>
<dbReference type="GO" id="GO:0015891">
    <property type="term" value="P:siderophore transport"/>
    <property type="evidence" value="ECO:0007669"/>
    <property type="project" value="InterPro"/>
</dbReference>
<dbReference type="Pfam" id="PF07715">
    <property type="entry name" value="Plug"/>
    <property type="match status" value="1"/>
</dbReference>
<dbReference type="NCBIfam" id="TIGR01783">
    <property type="entry name" value="TonB-siderophor"/>
    <property type="match status" value="1"/>
</dbReference>
<evidence type="ECO:0000256" key="3">
    <source>
        <dbReference type="ARBA" id="ARBA00022448"/>
    </source>
</evidence>
<dbReference type="InterPro" id="IPR000531">
    <property type="entry name" value="Beta-barrel_TonB"/>
</dbReference>
<dbReference type="PANTHER" id="PTHR32552">
    <property type="entry name" value="FERRICHROME IRON RECEPTOR-RELATED"/>
    <property type="match status" value="1"/>
</dbReference>
<evidence type="ECO:0000256" key="9">
    <source>
        <dbReference type="ARBA" id="ARBA00023077"/>
    </source>
</evidence>
<keyword evidence="12 13" id="KW-0998">Cell outer membrane</keyword>
<dbReference type="Gene3D" id="2.40.170.20">
    <property type="entry name" value="TonB-dependent receptor, beta-barrel domain"/>
    <property type="match status" value="1"/>
</dbReference>
<comment type="caution">
    <text evidence="19">The sequence shown here is derived from an EMBL/GenBank/DDBJ whole genome shotgun (WGS) entry which is preliminary data.</text>
</comment>
<reference evidence="19 20" key="1">
    <citation type="journal article" date="2017" name="Antonie Van Leeuwenhoek">
        <title>Phylogenomic resolution of the bacterial genus Pantoea and its relationship with Erwinia and Tatumella.</title>
        <authorList>
            <person name="Palmer M."/>
            <person name="Steenkamp E.T."/>
            <person name="Coetzee M.P."/>
            <person name="Chan W.Y."/>
            <person name="van Zyl E."/>
            <person name="De Maayer P."/>
            <person name="Coutinho T.A."/>
            <person name="Blom J."/>
            <person name="Smits T.H."/>
            <person name="Duffy B."/>
            <person name="Venter S.N."/>
        </authorList>
    </citation>
    <scope>NUCLEOTIDE SEQUENCE [LARGE SCALE GENOMIC DNA]</scope>
    <source>
        <strain evidence="19 20">LMG 26275</strain>
    </source>
</reference>
<dbReference type="Pfam" id="PF00593">
    <property type="entry name" value="TonB_dep_Rec_b-barrel"/>
    <property type="match status" value="1"/>
</dbReference>
<dbReference type="PANTHER" id="PTHR32552:SF81">
    <property type="entry name" value="TONB-DEPENDENT OUTER MEMBRANE RECEPTOR"/>
    <property type="match status" value="1"/>
</dbReference>
<evidence type="ECO:0000313" key="19">
    <source>
        <dbReference type="EMBL" id="ORM71605.1"/>
    </source>
</evidence>
<keyword evidence="4 13" id="KW-1134">Transmembrane beta strand</keyword>
<comment type="subcellular location">
    <subcellularLocation>
        <location evidence="1 13">Cell outer membrane</location>
        <topology evidence="1 13">Multi-pass membrane protein</topology>
    </subcellularLocation>
</comment>
<dbReference type="InterPro" id="IPR010916">
    <property type="entry name" value="TonB_box_CS"/>
</dbReference>
<dbReference type="InterPro" id="IPR036942">
    <property type="entry name" value="Beta-barrel_TonB_sf"/>
</dbReference>
<feature type="short sequence motif" description="TonB box" evidence="14">
    <location>
        <begin position="27"/>
        <end position="33"/>
    </location>
</feature>
<accession>A0A1X1D4J6</accession>
<evidence type="ECO:0000256" key="1">
    <source>
        <dbReference type="ARBA" id="ARBA00004571"/>
    </source>
</evidence>
<dbReference type="OrthoDB" id="127311at2"/>
<evidence type="ECO:0000259" key="17">
    <source>
        <dbReference type="Pfam" id="PF00593"/>
    </source>
</evidence>
<keyword evidence="3 13" id="KW-0813">Transport</keyword>
<comment type="similarity">
    <text evidence="2 13 15">Belongs to the TonB-dependent receptor family.</text>
</comment>
<dbReference type="Proteomes" id="UP000193558">
    <property type="component" value="Unassembled WGS sequence"/>
</dbReference>
<dbReference type="PROSITE" id="PS00430">
    <property type="entry name" value="TONB_DEPENDENT_REC_1"/>
    <property type="match status" value="1"/>
</dbReference>
<dbReference type="InterPro" id="IPR039426">
    <property type="entry name" value="TonB-dep_rcpt-like"/>
</dbReference>
<dbReference type="InterPro" id="IPR010105">
    <property type="entry name" value="TonB_sidphr_rcpt"/>
</dbReference>
<evidence type="ECO:0000256" key="7">
    <source>
        <dbReference type="ARBA" id="ARBA00023004"/>
    </source>
</evidence>
<feature type="domain" description="TonB-dependent receptor-like beta-barrel" evidence="17">
    <location>
        <begin position="256"/>
        <end position="633"/>
    </location>
</feature>
<keyword evidence="11" id="KW-0675">Receptor</keyword>
<keyword evidence="16" id="KW-0732">Signal</keyword>
<evidence type="ECO:0000256" key="10">
    <source>
        <dbReference type="ARBA" id="ARBA00023136"/>
    </source>
</evidence>
<proteinExistence type="inferred from homology"/>
<evidence type="ECO:0000256" key="4">
    <source>
        <dbReference type="ARBA" id="ARBA00022452"/>
    </source>
</evidence>
<evidence type="ECO:0000256" key="12">
    <source>
        <dbReference type="ARBA" id="ARBA00023237"/>
    </source>
</evidence>
<dbReference type="RefSeq" id="WP_084931178.1">
    <property type="nucleotide sequence ID" value="NZ_MLFR01000001.1"/>
</dbReference>
<dbReference type="SUPFAM" id="SSF56935">
    <property type="entry name" value="Porins"/>
    <property type="match status" value="1"/>
</dbReference>
<dbReference type="InterPro" id="IPR012910">
    <property type="entry name" value="Plug_dom"/>
</dbReference>
<sequence>MQLKPIALCISTLLFLNHSAYAEEADTLVVTASKQAATAASSRNVSVVKVDSSTLTDANVSRTDLLPRVLPGLQMGNSGSLLFQSASLRGISSAQDFYNPAVSFYVDGVPQLSTLAMQPLLDVDSVEMLRGPQGTLYGKSAQGGIINIVTHQPDSTPRGFVEGGYASRDGYHSKINVSGPIQDGLLYGSATLLRQVDQGSMTNPDTGSDHLGGSRTNAGNVRLRLAPDNQPWEVSAAVTETCTHATQDTYVPFADVKSRTLDISPGGGDPYLRSCSHSQSLSGRYTTEDWIISVVSAWQQQEYDRKFPYSGYTANLPENWNQNVQEIRAATRGNDTLDAVFGLYRQDTRESLDSHYDYAGTPITSTRSHNQAETLAAYTDLTWHVTSRWDLGAGLRYSHDKAETRYSGSTQGHPWGDSNTHRDDQILGQLSTGYQLTDGWRVYARAAQGYKPAGFSVTPVAGTSADAYDAERSMNYEIGSRYQQGAWQVDGALFYTHTRNLQLFSGPVGYQTISNAGSADASGAELSASWQFTPGWSWAVNGNVVRSEFTGSSESYADQRVPFVPRYATGTSLSGTIDTPWGSLLPRAAINVVGPQFFDGDNQLRQGSYSTTDLRLGWQASERVTVSAYVDNVFDKRYRTYGFLSGTTAFAQVNNGRTAGVDVRIEMF</sequence>
<gene>
    <name evidence="19" type="ORF">HA51_00550</name>
</gene>
<evidence type="ECO:0000256" key="8">
    <source>
        <dbReference type="ARBA" id="ARBA00023065"/>
    </source>
</evidence>
<keyword evidence="7" id="KW-0408">Iron</keyword>
<organism evidence="19 20">
    <name type="scientific">Pantoea rwandensis</name>
    <dbReference type="NCBI Taxonomy" id="1076550"/>
    <lineage>
        <taxon>Bacteria</taxon>
        <taxon>Pseudomonadati</taxon>
        <taxon>Pseudomonadota</taxon>
        <taxon>Gammaproteobacteria</taxon>
        <taxon>Enterobacterales</taxon>
        <taxon>Erwiniaceae</taxon>
        <taxon>Pantoea</taxon>
    </lineage>
</organism>
<keyword evidence="9 14" id="KW-0798">TonB box</keyword>
<dbReference type="GO" id="GO:0009279">
    <property type="term" value="C:cell outer membrane"/>
    <property type="evidence" value="ECO:0007669"/>
    <property type="project" value="UniProtKB-SubCell"/>
</dbReference>
<dbReference type="AlphaFoldDB" id="A0A1X1D4J6"/>
<dbReference type="GO" id="GO:0038023">
    <property type="term" value="F:signaling receptor activity"/>
    <property type="evidence" value="ECO:0007669"/>
    <property type="project" value="InterPro"/>
</dbReference>
<keyword evidence="5" id="KW-0410">Iron transport</keyword>
<evidence type="ECO:0000256" key="11">
    <source>
        <dbReference type="ARBA" id="ARBA00023170"/>
    </source>
</evidence>
<evidence type="ECO:0000259" key="18">
    <source>
        <dbReference type="Pfam" id="PF07715"/>
    </source>
</evidence>
<name>A0A1X1D4J6_9GAMM</name>
<evidence type="ECO:0000313" key="20">
    <source>
        <dbReference type="Proteomes" id="UP000193558"/>
    </source>
</evidence>
<keyword evidence="6 13" id="KW-0812">Transmembrane</keyword>
<keyword evidence="8" id="KW-0406">Ion transport</keyword>
<evidence type="ECO:0000256" key="16">
    <source>
        <dbReference type="SAM" id="SignalP"/>
    </source>
</evidence>
<evidence type="ECO:0000256" key="6">
    <source>
        <dbReference type="ARBA" id="ARBA00022692"/>
    </source>
</evidence>
<dbReference type="GO" id="GO:0015343">
    <property type="term" value="F:siderophore-iron transmembrane transporter activity"/>
    <property type="evidence" value="ECO:0007669"/>
    <property type="project" value="InterPro"/>
</dbReference>
<dbReference type="PROSITE" id="PS52016">
    <property type="entry name" value="TONB_DEPENDENT_REC_3"/>
    <property type="match status" value="1"/>
</dbReference>
<dbReference type="EMBL" id="MLFR01000001">
    <property type="protein sequence ID" value="ORM71605.1"/>
    <property type="molecule type" value="Genomic_DNA"/>
</dbReference>
<feature type="domain" description="TonB-dependent receptor plug" evidence="18">
    <location>
        <begin position="44"/>
        <end position="145"/>
    </location>
</feature>
<feature type="chain" id="PRO_5012032560" evidence="16">
    <location>
        <begin position="23"/>
        <end position="668"/>
    </location>
</feature>